<dbReference type="Pfam" id="PF05733">
    <property type="entry name" value="Tenui_N"/>
    <property type="match status" value="1"/>
</dbReference>
<dbReference type="InterPro" id="IPR009522">
    <property type="entry name" value="Capsid_Phlebovir/Tenuivir"/>
</dbReference>
<dbReference type="EMBL" id="CAKOFQ010007106">
    <property type="protein sequence ID" value="CAH1991130.1"/>
    <property type="molecule type" value="Genomic_DNA"/>
</dbReference>
<evidence type="ECO:0000313" key="2">
    <source>
        <dbReference type="Proteomes" id="UP001152888"/>
    </source>
</evidence>
<organism evidence="1 2">
    <name type="scientific">Acanthoscelides obtectus</name>
    <name type="common">Bean weevil</name>
    <name type="synonym">Bruchus obtectus</name>
    <dbReference type="NCBI Taxonomy" id="200917"/>
    <lineage>
        <taxon>Eukaryota</taxon>
        <taxon>Metazoa</taxon>
        <taxon>Ecdysozoa</taxon>
        <taxon>Arthropoda</taxon>
        <taxon>Hexapoda</taxon>
        <taxon>Insecta</taxon>
        <taxon>Pterygota</taxon>
        <taxon>Neoptera</taxon>
        <taxon>Endopterygota</taxon>
        <taxon>Coleoptera</taxon>
        <taxon>Polyphaga</taxon>
        <taxon>Cucujiformia</taxon>
        <taxon>Chrysomeloidea</taxon>
        <taxon>Chrysomelidae</taxon>
        <taxon>Bruchinae</taxon>
        <taxon>Bruchini</taxon>
        <taxon>Acanthoscelides</taxon>
    </lineage>
</organism>
<protein>
    <submittedName>
        <fullName evidence="1">Uncharacterized protein</fullName>
    </submittedName>
</protein>
<accession>A0A9P0L9W4</accession>
<evidence type="ECO:0000313" key="1">
    <source>
        <dbReference type="EMBL" id="CAH1991130.1"/>
    </source>
</evidence>
<dbReference type="InterPro" id="IPR015971">
    <property type="entry name" value="Nucleocapsid_Phlebovirus"/>
</dbReference>
<dbReference type="Proteomes" id="UP001152888">
    <property type="component" value="Unassembled WGS sequence"/>
</dbReference>
<reference evidence="1" key="1">
    <citation type="submission" date="2022-03" db="EMBL/GenBank/DDBJ databases">
        <authorList>
            <person name="Sayadi A."/>
        </authorList>
    </citation>
    <scope>NUCLEOTIDE SEQUENCE</scope>
</reference>
<dbReference type="PIRSF" id="PIRSF003953">
    <property type="entry name" value="N_PhelboV"/>
    <property type="match status" value="1"/>
</dbReference>
<sequence length="226" mass="25375">MYYQGFNPLKLRTVMQNREPNIGSFTSDIARLIVIYLVRGTNIKKTLALLATTNSRGASEIAKLKEKYRILEPGSNLSTESVTMQRIAACFPEEVMKAILALDSTGRFSPITTDLPESFPSVLMTPVAASAIPRKEGSSTKKLLEAHLIFLLEMDNVMNPKNRTKKDKIKQYQMAAHNSPLLTETQRRNFCDLFGLASETDQGFLINPNVSKCIKEYNERSNSYSD</sequence>
<keyword evidence="2" id="KW-1185">Reference proteome</keyword>
<name>A0A9P0L9W4_ACAOB</name>
<dbReference type="GO" id="GO:0003723">
    <property type="term" value="F:RNA binding"/>
    <property type="evidence" value="ECO:0007669"/>
    <property type="project" value="InterPro"/>
</dbReference>
<proteinExistence type="predicted"/>
<dbReference type="AlphaFoldDB" id="A0A9P0L9W4"/>
<comment type="caution">
    <text evidence="1">The sequence shown here is derived from an EMBL/GenBank/DDBJ whole genome shotgun (WGS) entry which is preliminary data.</text>
</comment>
<dbReference type="OrthoDB" id="7459719at2759"/>
<gene>
    <name evidence="1" type="ORF">ACAOBT_LOCUS20089</name>
</gene>